<evidence type="ECO:0000256" key="4">
    <source>
        <dbReference type="ARBA" id="ARBA00022898"/>
    </source>
</evidence>
<dbReference type="InterPro" id="IPR021115">
    <property type="entry name" value="Pyridoxal-P_BS"/>
</dbReference>
<evidence type="ECO:0000256" key="5">
    <source>
        <dbReference type="ARBA" id="ARBA00023239"/>
    </source>
</evidence>
<keyword evidence="9" id="KW-1185">Reference proteome</keyword>
<evidence type="ECO:0000256" key="1">
    <source>
        <dbReference type="ARBA" id="ARBA00001933"/>
    </source>
</evidence>
<dbReference type="InterPro" id="IPR002129">
    <property type="entry name" value="PyrdxlP-dep_de-COase"/>
</dbReference>
<dbReference type="InterPro" id="IPR051151">
    <property type="entry name" value="Group_II_Decarboxylase"/>
</dbReference>
<feature type="modified residue" description="N6-(pyridoxal phosphate)lysine" evidence="6">
    <location>
        <position position="309"/>
    </location>
</feature>
<protein>
    <recommendedName>
        <fullName evidence="10">Serine decarboxylase</fullName>
    </recommendedName>
</protein>
<keyword evidence="4 6" id="KW-0663">Pyridoxal phosphate</keyword>
<dbReference type="SUPFAM" id="SSF53383">
    <property type="entry name" value="PLP-dependent transferases"/>
    <property type="match status" value="1"/>
</dbReference>
<dbReference type="AlphaFoldDB" id="A0A150GZK0"/>
<keyword evidence="5 7" id="KW-0456">Lyase</keyword>
<dbReference type="PANTHER" id="PTHR46101">
    <property type="match status" value="1"/>
</dbReference>
<gene>
    <name evidence="8" type="ORF">GPECTOR_3g385</name>
</gene>
<dbReference type="InterPro" id="IPR015422">
    <property type="entry name" value="PyrdxlP-dep_Trfase_small"/>
</dbReference>
<dbReference type="Gene3D" id="3.40.640.10">
    <property type="entry name" value="Type I PLP-dependent aspartate aminotransferase-like (Major domain)"/>
    <property type="match status" value="1"/>
</dbReference>
<dbReference type="InterPro" id="IPR015421">
    <property type="entry name" value="PyrdxlP-dep_Trfase_major"/>
</dbReference>
<dbReference type="Proteomes" id="UP000075714">
    <property type="component" value="Unassembled WGS sequence"/>
</dbReference>
<dbReference type="GO" id="GO:0016831">
    <property type="term" value="F:carboxy-lyase activity"/>
    <property type="evidence" value="ECO:0007669"/>
    <property type="project" value="UniProtKB-KW"/>
</dbReference>
<comment type="cofactor">
    <cofactor evidence="1 6 7">
        <name>pyridoxal 5'-phosphate</name>
        <dbReference type="ChEBI" id="CHEBI:597326"/>
    </cofactor>
</comment>
<evidence type="ECO:0000256" key="2">
    <source>
        <dbReference type="ARBA" id="ARBA00009533"/>
    </source>
</evidence>
<evidence type="ECO:0000313" key="9">
    <source>
        <dbReference type="Proteomes" id="UP000075714"/>
    </source>
</evidence>
<keyword evidence="3" id="KW-0210">Decarboxylase</keyword>
<dbReference type="EMBL" id="LSYV01000004">
    <property type="protein sequence ID" value="KXZ55245.1"/>
    <property type="molecule type" value="Genomic_DNA"/>
</dbReference>
<comment type="similarity">
    <text evidence="2 7">Belongs to the group II decarboxylase family.</text>
</comment>
<dbReference type="PROSITE" id="PS00392">
    <property type="entry name" value="DDC_GAD_HDC_YDC"/>
    <property type="match status" value="1"/>
</dbReference>
<dbReference type="Pfam" id="PF00282">
    <property type="entry name" value="Pyridoxal_deC"/>
    <property type="match status" value="1"/>
</dbReference>
<proteinExistence type="inferred from homology"/>
<dbReference type="InterPro" id="IPR015424">
    <property type="entry name" value="PyrdxlP-dep_Trfase"/>
</dbReference>
<evidence type="ECO:0000313" key="8">
    <source>
        <dbReference type="EMBL" id="KXZ55245.1"/>
    </source>
</evidence>
<evidence type="ECO:0000256" key="6">
    <source>
        <dbReference type="PIRSR" id="PIRSR602129-50"/>
    </source>
</evidence>
<reference evidence="9" key="1">
    <citation type="journal article" date="2016" name="Nat. Commun.">
        <title>The Gonium pectorale genome demonstrates co-option of cell cycle regulation during the evolution of multicellularity.</title>
        <authorList>
            <person name="Hanschen E.R."/>
            <person name="Marriage T.N."/>
            <person name="Ferris P.J."/>
            <person name="Hamaji T."/>
            <person name="Toyoda A."/>
            <person name="Fujiyama A."/>
            <person name="Neme R."/>
            <person name="Noguchi H."/>
            <person name="Minakuchi Y."/>
            <person name="Suzuki M."/>
            <person name="Kawai-Toyooka H."/>
            <person name="Smith D.R."/>
            <person name="Sparks H."/>
            <person name="Anderson J."/>
            <person name="Bakaric R."/>
            <person name="Luria V."/>
            <person name="Karger A."/>
            <person name="Kirschner M.W."/>
            <person name="Durand P.M."/>
            <person name="Michod R.E."/>
            <person name="Nozaki H."/>
            <person name="Olson B.J."/>
        </authorList>
    </citation>
    <scope>NUCLEOTIDE SEQUENCE [LARGE SCALE GENOMIC DNA]</scope>
    <source>
        <strain evidence="9">NIES-2863</strain>
    </source>
</reference>
<evidence type="ECO:0000256" key="7">
    <source>
        <dbReference type="RuleBase" id="RU000382"/>
    </source>
</evidence>
<dbReference type="Gene3D" id="3.90.1150.10">
    <property type="entry name" value="Aspartate Aminotransferase, domain 1"/>
    <property type="match status" value="1"/>
</dbReference>
<accession>A0A150GZK0</accession>
<evidence type="ECO:0000256" key="3">
    <source>
        <dbReference type="ARBA" id="ARBA00022793"/>
    </source>
</evidence>
<name>A0A150GZK0_GONPE</name>
<comment type="caution">
    <text evidence="8">The sequence shown here is derived from an EMBL/GenBank/DDBJ whole genome shotgun (WGS) entry which is preliminary data.</text>
</comment>
<dbReference type="OrthoDB" id="2161780at2759"/>
<dbReference type="PANTHER" id="PTHR46101:SF2">
    <property type="entry name" value="SERINE DECARBOXYLASE"/>
    <property type="match status" value="1"/>
</dbReference>
<evidence type="ECO:0008006" key="10">
    <source>
        <dbReference type="Google" id="ProtNLM"/>
    </source>
</evidence>
<organism evidence="8 9">
    <name type="scientific">Gonium pectorale</name>
    <name type="common">Green alga</name>
    <dbReference type="NCBI Taxonomy" id="33097"/>
    <lineage>
        <taxon>Eukaryota</taxon>
        <taxon>Viridiplantae</taxon>
        <taxon>Chlorophyta</taxon>
        <taxon>core chlorophytes</taxon>
        <taxon>Chlorophyceae</taxon>
        <taxon>CS clade</taxon>
        <taxon>Chlamydomonadales</taxon>
        <taxon>Volvocaceae</taxon>
        <taxon>Gonium</taxon>
    </lineage>
</organism>
<sequence length="467" mass="52298">MDPVELATSCAMPPVLSKSAVPENPKHSRTAHLKTETYSVAAVAPYQAMPVAGPVITHHKSTALPVLEPQAELSDEEREARMAEMIGNYMKKLSERTHHHMGYPYNLEFDYGLLEGLNKFSINNLGDPFIESNYGVHSREFEVGVLNWFARLWEIDEDEYWGYITTCGTEGNLHGIYVGRENFPDGVLYASAESHYSVFKAARMYRMPAEKIPALETGEINYDDLKAALIANQGKPAVLNVNIGTTVKGAVDDLDRILEILKETGYTEDRFFIHCDGALFGMMMPFLSRDAPMVTFRKPIGSVSVSGHKFVGAPVPCGVVITRFKYVMALSSDVEYLNSRDATIMGSRNGHAPIYLWYTLTKKGYEGMRRDVERCMRNAHMLESAGIRTMLNELSNTVVFERPKEEAFVRKWQLACEADIAHVVVMPNITVEKLEEFVSDYVQSRARVAISAARRVASEAKAAEEDL</sequence>
<dbReference type="NCBIfam" id="NF002748">
    <property type="entry name" value="PRK02769.1"/>
    <property type="match status" value="1"/>
</dbReference>
<dbReference type="STRING" id="33097.A0A150GZK0"/>
<dbReference type="GO" id="GO:0019752">
    <property type="term" value="P:carboxylic acid metabolic process"/>
    <property type="evidence" value="ECO:0007669"/>
    <property type="project" value="InterPro"/>
</dbReference>
<dbReference type="GO" id="GO:0030170">
    <property type="term" value="F:pyridoxal phosphate binding"/>
    <property type="evidence" value="ECO:0007669"/>
    <property type="project" value="InterPro"/>
</dbReference>